<dbReference type="Pfam" id="PF00583">
    <property type="entry name" value="Acetyltransf_1"/>
    <property type="match status" value="1"/>
</dbReference>
<keyword evidence="1 4" id="KW-0808">Transferase</keyword>
<evidence type="ECO:0000259" key="3">
    <source>
        <dbReference type="PROSITE" id="PS51186"/>
    </source>
</evidence>
<evidence type="ECO:0000256" key="1">
    <source>
        <dbReference type="ARBA" id="ARBA00022679"/>
    </source>
</evidence>
<keyword evidence="2" id="KW-0012">Acyltransferase</keyword>
<reference evidence="4 5" key="1">
    <citation type="submission" date="2018-01" db="EMBL/GenBank/DDBJ databases">
        <title>Complete genome sequence of Flavivirga eckloniae ECD14 isolated from seaweed Ecklonia cava.</title>
        <authorList>
            <person name="Lee J.H."/>
            <person name="Baik K.S."/>
            <person name="Seong C.N."/>
        </authorList>
    </citation>
    <scope>NUCLEOTIDE SEQUENCE [LARGE SCALE GENOMIC DNA]</scope>
    <source>
        <strain evidence="4 5">ECD14</strain>
    </source>
</reference>
<organism evidence="4 5">
    <name type="scientific">Flavivirga eckloniae</name>
    <dbReference type="NCBI Taxonomy" id="1803846"/>
    <lineage>
        <taxon>Bacteria</taxon>
        <taxon>Pseudomonadati</taxon>
        <taxon>Bacteroidota</taxon>
        <taxon>Flavobacteriia</taxon>
        <taxon>Flavobacteriales</taxon>
        <taxon>Flavobacteriaceae</taxon>
        <taxon>Flavivirga</taxon>
    </lineage>
</organism>
<dbReference type="KEGG" id="fek:C1H87_10725"/>
<dbReference type="CDD" id="cd04301">
    <property type="entry name" value="NAT_SF"/>
    <property type="match status" value="1"/>
</dbReference>
<sequence length="163" mass="18865">METVVRGLTKSDWNSVSKIYKEGITTGIATFETEVPDWEQWDAKHFSVCRFVALIEEKVVGFAVLSPVSKRDVYKGVAEVSVYVSNAFKRRHVGEILLKQLIEESEAHEIWTLQASIFSENRASINLHLKCGFRVVGIRERIGQLYEKWYDNHFLERRSNKIT</sequence>
<dbReference type="InterPro" id="IPR016181">
    <property type="entry name" value="Acyl_CoA_acyltransferase"/>
</dbReference>
<gene>
    <name evidence="4" type="ORF">C1H87_10725</name>
</gene>
<dbReference type="OrthoDB" id="9799096at2"/>
<dbReference type="EMBL" id="CP025791">
    <property type="protein sequence ID" value="AUP79148.1"/>
    <property type="molecule type" value="Genomic_DNA"/>
</dbReference>
<evidence type="ECO:0000313" key="5">
    <source>
        <dbReference type="Proteomes" id="UP000235826"/>
    </source>
</evidence>
<dbReference type="SUPFAM" id="SSF55729">
    <property type="entry name" value="Acyl-CoA N-acyltransferases (Nat)"/>
    <property type="match status" value="1"/>
</dbReference>
<dbReference type="PANTHER" id="PTHR43072:SF23">
    <property type="entry name" value="UPF0039 PROTEIN C11D3.02C"/>
    <property type="match status" value="1"/>
</dbReference>
<protein>
    <submittedName>
        <fullName evidence="4">N-acetyltransferase</fullName>
    </submittedName>
</protein>
<evidence type="ECO:0000256" key="2">
    <source>
        <dbReference type="ARBA" id="ARBA00023315"/>
    </source>
</evidence>
<dbReference type="PROSITE" id="PS51186">
    <property type="entry name" value="GNAT"/>
    <property type="match status" value="1"/>
</dbReference>
<proteinExistence type="predicted"/>
<dbReference type="Proteomes" id="UP000235826">
    <property type="component" value="Chromosome"/>
</dbReference>
<dbReference type="AlphaFoldDB" id="A0A2K9PQP5"/>
<dbReference type="PANTHER" id="PTHR43072">
    <property type="entry name" value="N-ACETYLTRANSFERASE"/>
    <property type="match status" value="1"/>
</dbReference>
<keyword evidence="5" id="KW-1185">Reference proteome</keyword>
<dbReference type="GO" id="GO:0016747">
    <property type="term" value="F:acyltransferase activity, transferring groups other than amino-acyl groups"/>
    <property type="evidence" value="ECO:0007669"/>
    <property type="project" value="InterPro"/>
</dbReference>
<dbReference type="Gene3D" id="3.40.630.30">
    <property type="match status" value="1"/>
</dbReference>
<accession>A0A2K9PQP5</accession>
<dbReference type="RefSeq" id="WP_102755803.1">
    <property type="nucleotide sequence ID" value="NZ_CP025791.1"/>
</dbReference>
<name>A0A2K9PQP5_9FLAO</name>
<feature type="domain" description="N-acetyltransferase" evidence="3">
    <location>
        <begin position="3"/>
        <end position="161"/>
    </location>
</feature>
<evidence type="ECO:0000313" key="4">
    <source>
        <dbReference type="EMBL" id="AUP79148.1"/>
    </source>
</evidence>
<dbReference type="InterPro" id="IPR000182">
    <property type="entry name" value="GNAT_dom"/>
</dbReference>